<feature type="compositionally biased region" description="Low complexity" evidence="1">
    <location>
        <begin position="83"/>
        <end position="94"/>
    </location>
</feature>
<evidence type="ECO:0000256" key="2">
    <source>
        <dbReference type="SAM" id="Phobius"/>
    </source>
</evidence>
<feature type="chain" id="PRO_5008013297" description="TrbL/VirB6 plasmid conjugal transfer protein" evidence="3">
    <location>
        <begin position="27"/>
        <end position="381"/>
    </location>
</feature>
<dbReference type="Pfam" id="PF19478">
    <property type="entry name" value="TrbL_2"/>
    <property type="match status" value="1"/>
</dbReference>
<evidence type="ECO:0008006" key="6">
    <source>
        <dbReference type="Google" id="ProtNLM"/>
    </source>
</evidence>
<feature type="transmembrane region" description="Helical" evidence="2">
    <location>
        <begin position="322"/>
        <end position="346"/>
    </location>
</feature>
<evidence type="ECO:0000256" key="3">
    <source>
        <dbReference type="SAM" id="SignalP"/>
    </source>
</evidence>
<feature type="compositionally biased region" description="Basic and acidic residues" evidence="1">
    <location>
        <begin position="95"/>
        <end position="112"/>
    </location>
</feature>
<keyword evidence="2" id="KW-1133">Transmembrane helix</keyword>
<feature type="compositionally biased region" description="Polar residues" evidence="1">
    <location>
        <begin position="28"/>
        <end position="45"/>
    </location>
</feature>
<dbReference type="AlphaFoldDB" id="A0A173UUD5"/>
<dbReference type="GO" id="GO:0030255">
    <property type="term" value="P:protein secretion by the type IV secretion system"/>
    <property type="evidence" value="ECO:0007669"/>
    <property type="project" value="InterPro"/>
</dbReference>
<keyword evidence="2" id="KW-0812">Transmembrane</keyword>
<proteinExistence type="predicted"/>
<feature type="signal peptide" evidence="3">
    <location>
        <begin position="1"/>
        <end position="26"/>
    </location>
</feature>
<dbReference type="InterPro" id="IPR045798">
    <property type="entry name" value="TrbL_Firmicutes"/>
</dbReference>
<reference evidence="4 5" key="1">
    <citation type="submission" date="2015-09" db="EMBL/GenBank/DDBJ databases">
        <authorList>
            <consortium name="Pathogen Informatics"/>
        </authorList>
    </citation>
    <scope>NUCLEOTIDE SEQUENCE [LARGE SCALE GENOMIC DNA]</scope>
    <source>
        <strain evidence="4 5">2789STDY5608868</strain>
    </source>
</reference>
<keyword evidence="3" id="KW-0732">Signal</keyword>
<evidence type="ECO:0000256" key="1">
    <source>
        <dbReference type="SAM" id="MobiDB-lite"/>
    </source>
</evidence>
<feature type="compositionally biased region" description="Polar residues" evidence="1">
    <location>
        <begin position="53"/>
        <end position="68"/>
    </location>
</feature>
<feature type="transmembrane region" description="Helical" evidence="2">
    <location>
        <begin position="267"/>
        <end position="286"/>
    </location>
</feature>
<dbReference type="Proteomes" id="UP000095598">
    <property type="component" value="Unassembled WGS sequence"/>
</dbReference>
<dbReference type="EMBL" id="CYXT01000033">
    <property type="protein sequence ID" value="CUN17228.1"/>
    <property type="molecule type" value="Genomic_DNA"/>
</dbReference>
<evidence type="ECO:0000313" key="5">
    <source>
        <dbReference type="Proteomes" id="UP000095598"/>
    </source>
</evidence>
<feature type="region of interest" description="Disordered" evidence="1">
    <location>
        <begin position="28"/>
        <end position="112"/>
    </location>
</feature>
<protein>
    <recommendedName>
        <fullName evidence="6">TrbL/VirB6 plasmid conjugal transfer protein</fullName>
    </recommendedName>
</protein>
<keyword evidence="2" id="KW-0472">Membrane</keyword>
<accession>A0A173UUD5</accession>
<gene>
    <name evidence="4" type="ORF">ERS852425_03094</name>
</gene>
<organism evidence="4 5">
    <name type="scientific">Anaerostipes hadrus</name>
    <dbReference type="NCBI Taxonomy" id="649756"/>
    <lineage>
        <taxon>Bacteria</taxon>
        <taxon>Bacillati</taxon>
        <taxon>Bacillota</taxon>
        <taxon>Clostridia</taxon>
        <taxon>Lachnospirales</taxon>
        <taxon>Lachnospiraceae</taxon>
        <taxon>Anaerostipes</taxon>
    </lineage>
</organism>
<name>A0A173UUD5_ANAHA</name>
<evidence type="ECO:0000313" key="4">
    <source>
        <dbReference type="EMBL" id="CUN17228.1"/>
    </source>
</evidence>
<sequence>MKKILFLFSFFFLFSLITQPFSNVQAATKKSSFSTETSGNKTNLKGTGATPDSPGSNLTTTAVKQPTTAAPGKPGIDTGGNTTGTNSSSSSTTAAKKDDKKDDKTKVSDEGRKYPTEIDKPLEKVCYDMVCDTLNVTLGKDMKEVITGNTTTDMMKSMKPVYTDIVSPVGEALIVLFFLIELIDKTTKDNFSVEHFFKLMLKVVIAKFLIENGWDILTGCINVGSNLAGAITSDPKGLTSKSNVLDQYAKEIQETNTIGNLGMIIQWFLPWVFAWISKMICIVICWGRMIELGVRAVTAPISMADIFQDGTHSGGFRYLRKFLGVCLQAAVIMLVIQVSGIIQGLIIGKNTVTMFKAVVVGLSTCMLVVRSQQFASDLVGA</sequence>